<dbReference type="Gene3D" id="3.90.660.10">
    <property type="match status" value="1"/>
</dbReference>
<dbReference type="PANTHER" id="PTHR16128">
    <property type="entry name" value="FAD/NAD(P)-BINDING OXIDOREDUCTASE FAMILY PROTEIN"/>
    <property type="match status" value="1"/>
</dbReference>
<keyword evidence="2" id="KW-1185">Reference proteome</keyword>
<protein>
    <recommendedName>
        <fullName evidence="3">Amine oxidase</fullName>
    </recommendedName>
</protein>
<dbReference type="PANTHER" id="PTHR16128:SF5">
    <property type="entry name" value="FAD_NAD(P)-BINDING OXIDOREDUCTASE FAMILY PROTEIN"/>
    <property type="match status" value="1"/>
</dbReference>
<dbReference type="AlphaFoldDB" id="A0AAD3H4B7"/>
<organism evidence="1 2">
    <name type="scientific">Chaetoceros tenuissimus</name>
    <dbReference type="NCBI Taxonomy" id="426638"/>
    <lineage>
        <taxon>Eukaryota</taxon>
        <taxon>Sar</taxon>
        <taxon>Stramenopiles</taxon>
        <taxon>Ochrophyta</taxon>
        <taxon>Bacillariophyta</taxon>
        <taxon>Coscinodiscophyceae</taxon>
        <taxon>Chaetocerotophycidae</taxon>
        <taxon>Chaetocerotales</taxon>
        <taxon>Chaetocerotaceae</taxon>
        <taxon>Chaetoceros</taxon>
    </lineage>
</organism>
<comment type="caution">
    <text evidence="1">The sequence shown here is derived from an EMBL/GenBank/DDBJ whole genome shotgun (WGS) entry which is preliminary data.</text>
</comment>
<name>A0AAD3H4B7_9STRA</name>
<dbReference type="InterPro" id="IPR036188">
    <property type="entry name" value="FAD/NAD-bd_sf"/>
</dbReference>
<dbReference type="Proteomes" id="UP001054902">
    <property type="component" value="Unassembled WGS sequence"/>
</dbReference>
<proteinExistence type="predicted"/>
<dbReference type="SUPFAM" id="SSF51905">
    <property type="entry name" value="FAD/NAD(P)-binding domain"/>
    <property type="match status" value="1"/>
</dbReference>
<evidence type="ECO:0000313" key="1">
    <source>
        <dbReference type="EMBL" id="GFH49831.1"/>
    </source>
</evidence>
<evidence type="ECO:0008006" key="3">
    <source>
        <dbReference type="Google" id="ProtNLM"/>
    </source>
</evidence>
<gene>
    <name evidence="1" type="ORF">CTEN210_06307</name>
</gene>
<dbReference type="Pfam" id="PF13450">
    <property type="entry name" value="NAD_binding_8"/>
    <property type="match status" value="1"/>
</dbReference>
<reference evidence="1 2" key="1">
    <citation type="journal article" date="2021" name="Sci. Rep.">
        <title>The genome of the diatom Chaetoceros tenuissimus carries an ancient integrated fragment of an extant virus.</title>
        <authorList>
            <person name="Hongo Y."/>
            <person name="Kimura K."/>
            <person name="Takaki Y."/>
            <person name="Yoshida Y."/>
            <person name="Baba S."/>
            <person name="Kobayashi G."/>
            <person name="Nagasaki K."/>
            <person name="Hano T."/>
            <person name="Tomaru Y."/>
        </authorList>
    </citation>
    <scope>NUCLEOTIDE SEQUENCE [LARGE SCALE GENOMIC DNA]</scope>
    <source>
        <strain evidence="1 2">NIES-3715</strain>
    </source>
</reference>
<sequence>MSSRKCVAIIGGGITGSTILSELAKKKDITIHLFDQGRRGVGGRTSSRKIISEDGKSVMRFDHGCQFFRADTPLVKEKIKEWLDMGIVKEWHGNFIAASDDDRNDFFGLPGSPPFYVGCNGMESITQIMVEKMNGSCKKVFTGTRVAEMERDDDTNKWKLYGTTGTCAFHDTPEDIVKMGNSRLVLGNDLGYDAVILTDVSSSFGKWHRASAGVPESFGKRVRERVGARVPLMTAMIAFESESRIPFDAATFDNHTIWFAARSNAKPGMDQDGMEECWTIVSTPEYAMQKIKEVPMQDAKSGDFIPQSPDYLSQVPGKDLPNAFAKEIISKDGILGEEALLSLPEIIYTDAQRWGSALPCHRHLDEDSPTRQILSGVPYDSGSSTLAPTKCEKDGDTFLKDDELMLYQAGDMMSSYTPGFESAVISGIDVARHVSKTLQIDEK</sequence>
<dbReference type="Gene3D" id="3.50.50.60">
    <property type="entry name" value="FAD/NAD(P)-binding domain"/>
    <property type="match status" value="1"/>
</dbReference>
<accession>A0AAD3H4B7</accession>
<dbReference type="EMBL" id="BLLK01000038">
    <property type="protein sequence ID" value="GFH49831.1"/>
    <property type="molecule type" value="Genomic_DNA"/>
</dbReference>
<evidence type="ECO:0000313" key="2">
    <source>
        <dbReference type="Proteomes" id="UP001054902"/>
    </source>
</evidence>